<dbReference type="Pfam" id="PF03478">
    <property type="entry name" value="Beta-prop_KIB1-4"/>
    <property type="match status" value="1"/>
</dbReference>
<proteinExistence type="predicted"/>
<dbReference type="InterPro" id="IPR001810">
    <property type="entry name" value="F-box_dom"/>
</dbReference>
<accession>A0A2G5E7M6</accession>
<dbReference type="SMART" id="SM00256">
    <property type="entry name" value="FBOX"/>
    <property type="match status" value="1"/>
</dbReference>
<dbReference type="EMBL" id="KZ305028">
    <property type="protein sequence ID" value="PIA51768.1"/>
    <property type="molecule type" value="Genomic_DNA"/>
</dbReference>
<organism evidence="2 3">
    <name type="scientific">Aquilegia coerulea</name>
    <name type="common">Rocky mountain columbine</name>
    <dbReference type="NCBI Taxonomy" id="218851"/>
    <lineage>
        <taxon>Eukaryota</taxon>
        <taxon>Viridiplantae</taxon>
        <taxon>Streptophyta</taxon>
        <taxon>Embryophyta</taxon>
        <taxon>Tracheophyta</taxon>
        <taxon>Spermatophyta</taxon>
        <taxon>Magnoliopsida</taxon>
        <taxon>Ranunculales</taxon>
        <taxon>Ranunculaceae</taxon>
        <taxon>Thalictroideae</taxon>
        <taxon>Aquilegia</taxon>
    </lineage>
</organism>
<dbReference type="PANTHER" id="PTHR44259:SF114">
    <property type="entry name" value="OS06G0707300 PROTEIN"/>
    <property type="match status" value="1"/>
</dbReference>
<sequence>MSQLPLDLLYQIMNRLTISDLTKFRCVCTSWRSAYASAPAPDHKDLLPWLIVPLEKGIGNVWKSYLGFFSILDGKVYMLDIPEMEDRRICGSSNGWLVTVHENSDVQLLHPCSREIIDLPPLLDFWAVLGIDFSLESNLEYIIDNLSVDHREPEGHKESSDVVRDTFITKAIVSYHFIRDKVSLVVMVIARPYFTLFCYRPDMDKKWVEVSSVGKDICDVTYYNGKFYAVNFSGNVVVVENLDSPDPYAETVIYDEDHCNRPSYLTESSGDLLRVIRIVEPLHPTKTFRLVKPLQPTKTLRFVVMKLDFEQKKWLEVKSLGDHSIFLGFSNSASISTSEFPGCKGHCIYYTHDYKGLVINPCDQGIYDLESGKIDKLYADDSQENLPLSGMHQS</sequence>
<dbReference type="SUPFAM" id="SSF81383">
    <property type="entry name" value="F-box domain"/>
    <property type="match status" value="1"/>
</dbReference>
<dbReference type="PANTHER" id="PTHR44259">
    <property type="entry name" value="OS07G0183000 PROTEIN-RELATED"/>
    <property type="match status" value="1"/>
</dbReference>
<dbReference type="Gene3D" id="1.20.1280.50">
    <property type="match status" value="1"/>
</dbReference>
<protein>
    <recommendedName>
        <fullName evidence="1">F-box domain-containing protein</fullName>
    </recommendedName>
</protein>
<dbReference type="PROSITE" id="PS50181">
    <property type="entry name" value="FBOX"/>
    <property type="match status" value="1"/>
</dbReference>
<name>A0A2G5E7M6_AQUCA</name>
<dbReference type="STRING" id="218851.A0A2G5E7M6"/>
<evidence type="ECO:0000313" key="3">
    <source>
        <dbReference type="Proteomes" id="UP000230069"/>
    </source>
</evidence>
<dbReference type="OrthoDB" id="695192at2759"/>
<feature type="domain" description="F-box" evidence="1">
    <location>
        <begin position="1"/>
        <end position="46"/>
    </location>
</feature>
<dbReference type="InterPro" id="IPR050942">
    <property type="entry name" value="F-box_BR-signaling"/>
</dbReference>
<dbReference type="InterPro" id="IPR005174">
    <property type="entry name" value="KIB1-4_b-propeller"/>
</dbReference>
<keyword evidence="3" id="KW-1185">Reference proteome</keyword>
<dbReference type="AlphaFoldDB" id="A0A2G5E7M6"/>
<dbReference type="InterPro" id="IPR036047">
    <property type="entry name" value="F-box-like_dom_sf"/>
</dbReference>
<dbReference type="Proteomes" id="UP000230069">
    <property type="component" value="Unassembled WGS sequence"/>
</dbReference>
<gene>
    <name evidence="2" type="ORF">AQUCO_01100561v1</name>
</gene>
<dbReference type="InParanoid" id="A0A2G5E7M6"/>
<evidence type="ECO:0000259" key="1">
    <source>
        <dbReference type="PROSITE" id="PS50181"/>
    </source>
</evidence>
<dbReference type="Pfam" id="PF00646">
    <property type="entry name" value="F-box"/>
    <property type="match status" value="1"/>
</dbReference>
<evidence type="ECO:0000313" key="2">
    <source>
        <dbReference type="EMBL" id="PIA51768.1"/>
    </source>
</evidence>
<reference evidence="2 3" key="1">
    <citation type="submission" date="2017-09" db="EMBL/GenBank/DDBJ databases">
        <title>WGS assembly of Aquilegia coerulea Goldsmith.</title>
        <authorList>
            <person name="Hodges S."/>
            <person name="Kramer E."/>
            <person name="Nordborg M."/>
            <person name="Tomkins J."/>
            <person name="Borevitz J."/>
            <person name="Derieg N."/>
            <person name="Yan J."/>
            <person name="Mihaltcheva S."/>
            <person name="Hayes R.D."/>
            <person name="Rokhsar D."/>
        </authorList>
    </citation>
    <scope>NUCLEOTIDE SEQUENCE [LARGE SCALE GENOMIC DNA]</scope>
    <source>
        <strain evidence="3">cv. Goldsmith</strain>
    </source>
</reference>